<dbReference type="EMBL" id="FN648960">
    <property type="protein sequence ID" value="CBJ27534.1"/>
    <property type="molecule type" value="Genomic_DNA"/>
</dbReference>
<keyword evidence="4" id="KW-0012">Acyltransferase</keyword>
<dbReference type="EMBL" id="FN649729">
    <property type="protein sequence ID" value="CBJ27534.1"/>
    <property type="molecule type" value="Genomic_DNA"/>
</dbReference>
<keyword evidence="3" id="KW-0808">Transferase</keyword>
<evidence type="ECO:0000256" key="4">
    <source>
        <dbReference type="ARBA" id="ARBA00023315"/>
    </source>
</evidence>
<protein>
    <recommendedName>
        <fullName evidence="2">arginyltransferase</fullName>
        <ecNumber evidence="2">2.3.2.8</ecNumber>
    </recommendedName>
</protein>
<evidence type="ECO:0000313" key="9">
    <source>
        <dbReference type="Proteomes" id="UP000002630"/>
    </source>
</evidence>
<dbReference type="OMA" id="VESHRMT"/>
<name>D7G6D9_ECTSI</name>
<dbReference type="OrthoDB" id="74183at2759"/>
<evidence type="ECO:0000256" key="1">
    <source>
        <dbReference type="ARBA" id="ARBA00009991"/>
    </source>
</evidence>
<evidence type="ECO:0000256" key="2">
    <source>
        <dbReference type="ARBA" id="ARBA00012025"/>
    </source>
</evidence>
<organism evidence="8 9">
    <name type="scientific">Ectocarpus siliculosus</name>
    <name type="common">Brown alga</name>
    <name type="synonym">Conferva siliculosa</name>
    <dbReference type="NCBI Taxonomy" id="2880"/>
    <lineage>
        <taxon>Eukaryota</taxon>
        <taxon>Sar</taxon>
        <taxon>Stramenopiles</taxon>
        <taxon>Ochrophyta</taxon>
        <taxon>PX clade</taxon>
        <taxon>Phaeophyceae</taxon>
        <taxon>Ectocarpales</taxon>
        <taxon>Ectocarpaceae</taxon>
        <taxon>Ectocarpus</taxon>
    </lineage>
</organism>
<gene>
    <name evidence="8" type="ORF">Esi_0073_0128</name>
</gene>
<dbReference type="GO" id="GO:0005737">
    <property type="term" value="C:cytoplasm"/>
    <property type="evidence" value="ECO:0007669"/>
    <property type="project" value="TreeGrafter"/>
</dbReference>
<feature type="region of interest" description="Disordered" evidence="5">
    <location>
        <begin position="99"/>
        <end position="156"/>
    </location>
</feature>
<dbReference type="Pfam" id="PF04376">
    <property type="entry name" value="ATE_N"/>
    <property type="match status" value="1"/>
</dbReference>
<dbReference type="InterPro" id="IPR007472">
    <property type="entry name" value="N-end_Aminoacyl_Trfase_C"/>
</dbReference>
<evidence type="ECO:0000256" key="3">
    <source>
        <dbReference type="ARBA" id="ARBA00022679"/>
    </source>
</evidence>
<dbReference type="Proteomes" id="UP000002630">
    <property type="component" value="Linkage Group LG04"/>
</dbReference>
<feature type="compositionally biased region" description="Low complexity" evidence="5">
    <location>
        <begin position="767"/>
        <end position="780"/>
    </location>
</feature>
<dbReference type="PANTHER" id="PTHR21367">
    <property type="entry name" value="ARGININE-TRNA-PROTEIN TRANSFERASE 1"/>
    <property type="match status" value="1"/>
</dbReference>
<proteinExistence type="inferred from homology"/>
<dbReference type="GO" id="GO:0004057">
    <property type="term" value="F:arginyl-tRNA--protein transferase activity"/>
    <property type="evidence" value="ECO:0007669"/>
    <property type="project" value="UniProtKB-EC"/>
</dbReference>
<dbReference type="Pfam" id="PF04377">
    <property type="entry name" value="ATE_C"/>
    <property type="match status" value="1"/>
</dbReference>
<dbReference type="EC" id="2.3.2.8" evidence="2"/>
<dbReference type="InterPro" id="IPR016181">
    <property type="entry name" value="Acyl_CoA_acyltransferase"/>
</dbReference>
<feature type="region of interest" description="Disordered" evidence="5">
    <location>
        <begin position="705"/>
        <end position="814"/>
    </location>
</feature>
<evidence type="ECO:0000313" key="8">
    <source>
        <dbReference type="EMBL" id="CBJ27534.1"/>
    </source>
</evidence>
<evidence type="ECO:0000259" key="6">
    <source>
        <dbReference type="Pfam" id="PF04376"/>
    </source>
</evidence>
<feature type="region of interest" description="Disordered" evidence="5">
    <location>
        <begin position="526"/>
        <end position="548"/>
    </location>
</feature>
<feature type="compositionally biased region" description="Pro residues" evidence="5">
    <location>
        <begin position="309"/>
        <end position="321"/>
    </location>
</feature>
<dbReference type="InterPro" id="IPR030700">
    <property type="entry name" value="N-end_Aminoacyl_Trfase"/>
</dbReference>
<dbReference type="InterPro" id="IPR007471">
    <property type="entry name" value="N-end_Aminoacyl_Trfase_N"/>
</dbReference>
<accession>D7G6D9</accession>
<sequence length="907" mass="94977">MESRSLVEICGTYRTKCGYCKPDTKTSVSYGLLAKRLTCADYQELIDRGWRRSGTFVYKPVMHETCCPQYTIRLDVTRFKHTKGQRHVLNRLRRYLDGDKDAGSSTDAANGQGDAGGGSNSSNGATNGRKKKRNLPQEAQRGKGVSENGDARRENSERLGALSEHIAVAALAAMESGAVSGLGFEPELRSEVLGWSQVRPIRIKSVLASGGGFCSTVALRIASAARKQGWHGVGGGGGAVAIAEATAEKLRVAASGGDKGLVLSAIAVAPNGFINFEAGFAPSCTSASQNHAQLPPPNALLQARASGSPTPPATPPSPPAPGFALPPNIPPVGGASVRGAVASRSTVKPMPMEGDKPEGGDRSSGSETTGGDVNPAKAVLSSSGEAAALPTEGVRLGQTRTTTGHEGDGPFTAAAAAARMEWIERQGNNEGAMDVEAAAAPNGFTPQTPSGSGSRTGLASLPRLDPAVESHRMTVSTVPARVTDEVFRLYVKYQVSVHGDEPSEVTPDQFRRFLVDSPLIRETIGGASVRPRNPSFRRGPTGGSPFHVGDCGVEGNADSESSEMTEGRDSLSVPYGSYHQLYRIDGKLIAVGVVDVLPKCLSSVYCFYDPDYRALALGKLTALKETEFIREASVVRPALRDYYMGFYIHTCPKMSYKGSYTPSFLLCPERLTWVPLELCRPVLDVHKYACLSSLLGSPVPAARPSQVISGSDAGVGNGTQRRRSGSMGSVGGGFGSSGRPAAGGRFPQRDAADSEGARGSRATGQTSPSSGSFSPLSSLSPDRREVGQGRSRNVYSSSARSIQAGESAATSRFGRETRGEMMGIAAAAAAARRFAAERAAAARAAQAAADEASGINDIPLMVGEPSFPVNFSALTPHSQALVRDVLSKYVATVGSDLAKNVVLKLHG</sequence>
<feature type="region of interest" description="Disordered" evidence="5">
    <location>
        <begin position="285"/>
        <end position="410"/>
    </location>
</feature>
<reference evidence="8 9" key="1">
    <citation type="journal article" date="2010" name="Nature">
        <title>The Ectocarpus genome and the independent evolution of multicellularity in brown algae.</title>
        <authorList>
            <person name="Cock J.M."/>
            <person name="Sterck L."/>
            <person name="Rouze P."/>
            <person name="Scornet D."/>
            <person name="Allen A.E."/>
            <person name="Amoutzias G."/>
            <person name="Anthouard V."/>
            <person name="Artiguenave F."/>
            <person name="Aury J.M."/>
            <person name="Badger J.H."/>
            <person name="Beszteri B."/>
            <person name="Billiau K."/>
            <person name="Bonnet E."/>
            <person name="Bothwell J.H."/>
            <person name="Bowler C."/>
            <person name="Boyen C."/>
            <person name="Brownlee C."/>
            <person name="Carrano C.J."/>
            <person name="Charrier B."/>
            <person name="Cho G.Y."/>
            <person name="Coelho S.M."/>
            <person name="Collen J."/>
            <person name="Corre E."/>
            <person name="Da Silva C."/>
            <person name="Delage L."/>
            <person name="Delaroque N."/>
            <person name="Dittami S.M."/>
            <person name="Doulbeau S."/>
            <person name="Elias M."/>
            <person name="Farnham G."/>
            <person name="Gachon C.M."/>
            <person name="Gschloessl B."/>
            <person name="Heesch S."/>
            <person name="Jabbari K."/>
            <person name="Jubin C."/>
            <person name="Kawai H."/>
            <person name="Kimura K."/>
            <person name="Kloareg B."/>
            <person name="Kupper F.C."/>
            <person name="Lang D."/>
            <person name="Le Bail A."/>
            <person name="Leblanc C."/>
            <person name="Lerouge P."/>
            <person name="Lohr M."/>
            <person name="Lopez P.J."/>
            <person name="Martens C."/>
            <person name="Maumus F."/>
            <person name="Michel G."/>
            <person name="Miranda-Saavedra D."/>
            <person name="Morales J."/>
            <person name="Moreau H."/>
            <person name="Motomura T."/>
            <person name="Nagasato C."/>
            <person name="Napoli C.A."/>
            <person name="Nelson D.R."/>
            <person name="Nyvall-Collen P."/>
            <person name="Peters A.F."/>
            <person name="Pommier C."/>
            <person name="Potin P."/>
            <person name="Poulain J."/>
            <person name="Quesneville H."/>
            <person name="Read B."/>
            <person name="Rensing S.A."/>
            <person name="Ritter A."/>
            <person name="Rousvoal S."/>
            <person name="Samanta M."/>
            <person name="Samson G."/>
            <person name="Schroeder D.C."/>
            <person name="Segurens B."/>
            <person name="Strittmatter M."/>
            <person name="Tonon T."/>
            <person name="Tregear J.W."/>
            <person name="Valentin K."/>
            <person name="von Dassow P."/>
            <person name="Yamagishi T."/>
            <person name="Van de Peer Y."/>
            <person name="Wincker P."/>
        </authorList>
    </citation>
    <scope>NUCLEOTIDE SEQUENCE [LARGE SCALE GENOMIC DNA]</scope>
    <source>
        <strain evidence="9">Ec32 / CCAP1310/4</strain>
    </source>
</reference>
<feature type="domain" description="N-end aminoacyl transferase N-terminal" evidence="6">
    <location>
        <begin position="16"/>
        <end position="86"/>
    </location>
</feature>
<evidence type="ECO:0000259" key="7">
    <source>
        <dbReference type="Pfam" id="PF04377"/>
    </source>
</evidence>
<dbReference type="SUPFAM" id="SSF55729">
    <property type="entry name" value="Acyl-CoA N-acyltransferases (Nat)"/>
    <property type="match status" value="1"/>
</dbReference>
<comment type="similarity">
    <text evidence="1">Belongs to the R-transferase family.</text>
</comment>
<dbReference type="AlphaFoldDB" id="D7G6D9"/>
<evidence type="ECO:0000256" key="5">
    <source>
        <dbReference type="SAM" id="MobiDB-lite"/>
    </source>
</evidence>
<feature type="compositionally biased region" description="Basic and acidic residues" evidence="5">
    <location>
        <begin position="747"/>
        <end position="758"/>
    </location>
</feature>
<dbReference type="InParanoid" id="D7G6D9"/>
<dbReference type="STRING" id="2880.D7G6D9"/>
<feature type="compositionally biased region" description="Polar residues" evidence="5">
    <location>
        <begin position="790"/>
        <end position="801"/>
    </location>
</feature>
<dbReference type="eggNOG" id="KOG1193">
    <property type="taxonomic scope" value="Eukaryota"/>
</dbReference>
<feature type="domain" description="N-end rule aminoacyl transferase C-terminal" evidence="7">
    <location>
        <begin position="485"/>
        <end position="667"/>
    </location>
</feature>
<keyword evidence="9" id="KW-1185">Reference proteome</keyword>
<dbReference type="PANTHER" id="PTHR21367:SF1">
    <property type="entry name" value="ARGINYL-TRNA--PROTEIN TRANSFERASE 1"/>
    <property type="match status" value="1"/>
</dbReference>